<dbReference type="Proteomes" id="UP000566819">
    <property type="component" value="Unassembled WGS sequence"/>
</dbReference>
<gene>
    <name evidence="8" type="ORF">G7Y89_g10831</name>
</gene>
<evidence type="ECO:0008006" key="10">
    <source>
        <dbReference type="Google" id="ProtNLM"/>
    </source>
</evidence>
<comment type="caution">
    <text evidence="8">The sequence shown here is derived from an EMBL/GenBank/DDBJ whole genome shotgun (WGS) entry which is preliminary data.</text>
</comment>
<dbReference type="Gene3D" id="3.50.50.60">
    <property type="entry name" value="FAD/NAD(P)-binding domain"/>
    <property type="match status" value="2"/>
</dbReference>
<keyword evidence="3 5" id="KW-1133">Transmembrane helix</keyword>
<dbReference type="InterPro" id="IPR023753">
    <property type="entry name" value="FAD/NAD-binding_dom"/>
</dbReference>
<accession>A0A8H4W179</accession>
<dbReference type="InterPro" id="IPR036188">
    <property type="entry name" value="FAD/NAD-bd_sf"/>
</dbReference>
<feature type="transmembrane region" description="Helical" evidence="5">
    <location>
        <begin position="88"/>
        <end position="110"/>
    </location>
</feature>
<keyword evidence="9" id="KW-1185">Reference proteome</keyword>
<dbReference type="AlphaFoldDB" id="A0A8H4W179"/>
<proteinExistence type="predicted"/>
<keyword evidence="2 5" id="KW-0812">Transmembrane</keyword>
<feature type="transmembrane region" description="Helical" evidence="5">
    <location>
        <begin position="131"/>
        <end position="153"/>
    </location>
</feature>
<keyword evidence="4 5" id="KW-0472">Membrane</keyword>
<dbReference type="InterPro" id="IPR052895">
    <property type="entry name" value="HetReg/Transcr_Mod"/>
</dbReference>
<sequence>MKDPPKTHVAYDFVPITDKDNLWSFCPNVPAAILFAVLFAITSSIHIFQARHYRTPFCWAIIMGALWETISFVIRVPSIYNPTSLGLYNPWFLLFLLAPLWINAFDYMLLGRMVFQYLPDRKLYGLRAERMAMCFVILDVASFIIQIGGGLLVLSKNDQTKQTGLHIYTAGLALQQFFIIIFVSMVSSFHRRLGREASPEQKAKAKKLLVTLYLSLTLISIRIIYRLLEFAADFTSTLTQQLWYHEVWQYCFDATPMFFALILMNVVHPGTLIPGDKSKFIKPVETALIVNCDMAYYQYQPLANAGMTRLLKLIPCPTRLECNLSTNFNCESRPITCNIQEVSLADNPVYEALSYNWGDASLRSTIVCDGAPLQISSNLYLALNRFRHQRQPVLLWADAICINQRDISECNSQVRLMRQIYQSAQSVQIWLGEETEDSKLGFEFVPQLLHGARLQINAGDSRKAVEIPPLEFRRYYGDKSRPWDHRVGAFFAISARPWFRRVWIIQEVSVSKRADLVCGSRRVDWDDFVQAMKFSIKVGFNLSVDSSRVNRIVKMDLSRQENAHNRSQNLEQLLFRYQDFLSTDPRDKIYSLLGLVDKSDLERLNLDVDYELHTHDLYRRLAIASLAANRNLDILGACRVLSDTEQDLIDFLPSWVPDWRASETAAPLLLQGFPEEQQQSISFAATKNSTYIPNFSENGNLLCLQGHFLAQITEVGEPLPPPPTESTKVSVTSILYRGYLLGRVMRKWGNLISLKRCRNHKYINGETMVDAFWQTLIAGHYGSGGFEAAKANYHHVSSGLLNFDNYIPSSPEFLYLFLFTLFFLPVFIISLILQGLRGCEGRKGKESSTEFILRAVHVTSGSWGMATTAQGYLALVPAGARKGDEIGLFANSSTMSSKLPLNIVIVGGVGGGMSAATRARCLDETASINVFEKGPYVGYSNSGIPYAFGGVVKNNAALILQTPNSFKANFNIDVHINSEVVGIDPEEKIVEVITDGGAPTHHPYDKLILAQGAEPVKPPIEGYDLPNVSFLRTIPDLEKIKKYIAAHNCQSVAVIGGGFIGIEAADSLHELGLQVSIIEYTPHDLPLLDSDIIEILHAEIRKQGLNLLVNARVQRIEPATISHPSRVIVAHGSPIATDIVLIATGIRARTKLAQQAGLTIGKTGVTVNEYLQTSEPNIYAIGDMVETPHLIANHPMQTALAGPATRQGRIAADNIFNRSTTYRGNVGTSACKAFSLTVASTGLSCHALQDLKIPHQWIT</sequence>
<feature type="transmembrane region" description="Helical" evidence="5">
    <location>
        <begin position="29"/>
        <end position="48"/>
    </location>
</feature>
<evidence type="ECO:0000259" key="6">
    <source>
        <dbReference type="Pfam" id="PF06985"/>
    </source>
</evidence>
<dbReference type="Pfam" id="PF07992">
    <property type="entry name" value="Pyr_redox_2"/>
    <property type="match status" value="1"/>
</dbReference>
<comment type="subcellular location">
    <subcellularLocation>
        <location evidence="1">Membrane</location>
        <topology evidence="1">Multi-pass membrane protein</topology>
    </subcellularLocation>
</comment>
<dbReference type="GO" id="GO:0016491">
    <property type="term" value="F:oxidoreductase activity"/>
    <property type="evidence" value="ECO:0007669"/>
    <property type="project" value="InterPro"/>
</dbReference>
<dbReference type="PRINTS" id="PR00411">
    <property type="entry name" value="PNDRDTASEI"/>
</dbReference>
<dbReference type="SUPFAM" id="SSF51905">
    <property type="entry name" value="FAD/NAD(P)-binding domain"/>
    <property type="match status" value="1"/>
</dbReference>
<evidence type="ECO:0000256" key="4">
    <source>
        <dbReference type="ARBA" id="ARBA00023136"/>
    </source>
</evidence>
<dbReference type="Pfam" id="PF04479">
    <property type="entry name" value="RTA1"/>
    <property type="match status" value="1"/>
</dbReference>
<dbReference type="OrthoDB" id="5384040at2759"/>
<dbReference type="PANTHER" id="PTHR24148">
    <property type="entry name" value="ANKYRIN REPEAT DOMAIN-CONTAINING PROTEIN 39 HOMOLOG-RELATED"/>
    <property type="match status" value="1"/>
</dbReference>
<evidence type="ECO:0000256" key="3">
    <source>
        <dbReference type="ARBA" id="ARBA00022989"/>
    </source>
</evidence>
<feature type="domain" description="FAD/NAD(P)-binding" evidence="7">
    <location>
        <begin position="902"/>
        <end position="1193"/>
    </location>
</feature>
<dbReference type="InterPro" id="IPR010730">
    <property type="entry name" value="HET"/>
</dbReference>
<organism evidence="8 9">
    <name type="scientific">Cudoniella acicularis</name>
    <dbReference type="NCBI Taxonomy" id="354080"/>
    <lineage>
        <taxon>Eukaryota</taxon>
        <taxon>Fungi</taxon>
        <taxon>Dikarya</taxon>
        <taxon>Ascomycota</taxon>
        <taxon>Pezizomycotina</taxon>
        <taxon>Leotiomycetes</taxon>
        <taxon>Helotiales</taxon>
        <taxon>Tricladiaceae</taxon>
        <taxon>Cudoniella</taxon>
    </lineage>
</organism>
<evidence type="ECO:0000313" key="9">
    <source>
        <dbReference type="Proteomes" id="UP000566819"/>
    </source>
</evidence>
<evidence type="ECO:0000256" key="1">
    <source>
        <dbReference type="ARBA" id="ARBA00004141"/>
    </source>
</evidence>
<evidence type="ECO:0000313" key="8">
    <source>
        <dbReference type="EMBL" id="KAF4627329.1"/>
    </source>
</evidence>
<dbReference type="PRINTS" id="PR00368">
    <property type="entry name" value="FADPNR"/>
</dbReference>
<dbReference type="Pfam" id="PF06985">
    <property type="entry name" value="HET"/>
    <property type="match status" value="1"/>
</dbReference>
<evidence type="ECO:0000256" key="2">
    <source>
        <dbReference type="ARBA" id="ARBA00022692"/>
    </source>
</evidence>
<reference evidence="8 9" key="1">
    <citation type="submission" date="2020-03" db="EMBL/GenBank/DDBJ databases">
        <title>Draft Genome Sequence of Cudoniella acicularis.</title>
        <authorList>
            <person name="Buettner E."/>
            <person name="Kellner H."/>
        </authorList>
    </citation>
    <scope>NUCLEOTIDE SEQUENCE [LARGE SCALE GENOMIC DNA]</scope>
    <source>
        <strain evidence="8 9">DSM 108380</strain>
    </source>
</reference>
<evidence type="ECO:0000259" key="7">
    <source>
        <dbReference type="Pfam" id="PF07992"/>
    </source>
</evidence>
<dbReference type="EMBL" id="JAAMPI010000987">
    <property type="protein sequence ID" value="KAF4627329.1"/>
    <property type="molecule type" value="Genomic_DNA"/>
</dbReference>
<dbReference type="PANTHER" id="PTHR24148:SF64">
    <property type="entry name" value="HETEROKARYON INCOMPATIBILITY DOMAIN-CONTAINING PROTEIN"/>
    <property type="match status" value="1"/>
</dbReference>
<dbReference type="GO" id="GO:0016020">
    <property type="term" value="C:membrane"/>
    <property type="evidence" value="ECO:0007669"/>
    <property type="project" value="UniProtKB-SubCell"/>
</dbReference>
<dbReference type="InterPro" id="IPR007568">
    <property type="entry name" value="RTA1"/>
</dbReference>
<feature type="domain" description="Heterokaryon incompatibility" evidence="6">
    <location>
        <begin position="350"/>
        <end position="507"/>
    </location>
</feature>
<protein>
    <recommendedName>
        <fullName evidence="10">Heterokaryon incompatibility domain-containing protein</fullName>
    </recommendedName>
</protein>
<feature type="transmembrane region" description="Helical" evidence="5">
    <location>
        <begin position="208"/>
        <end position="227"/>
    </location>
</feature>
<feature type="transmembrane region" description="Helical" evidence="5">
    <location>
        <begin position="165"/>
        <end position="187"/>
    </location>
</feature>
<name>A0A8H4W179_9HELO</name>
<feature type="transmembrane region" description="Helical" evidence="5">
    <location>
        <begin position="813"/>
        <end position="833"/>
    </location>
</feature>
<feature type="transmembrane region" description="Helical" evidence="5">
    <location>
        <begin position="57"/>
        <end position="76"/>
    </location>
</feature>
<evidence type="ECO:0000256" key="5">
    <source>
        <dbReference type="SAM" id="Phobius"/>
    </source>
</evidence>